<organism evidence="1 2">
    <name type="scientific">Schizopora paradoxa</name>
    <dbReference type="NCBI Taxonomy" id="27342"/>
    <lineage>
        <taxon>Eukaryota</taxon>
        <taxon>Fungi</taxon>
        <taxon>Dikarya</taxon>
        <taxon>Basidiomycota</taxon>
        <taxon>Agaricomycotina</taxon>
        <taxon>Agaricomycetes</taxon>
        <taxon>Hymenochaetales</taxon>
        <taxon>Schizoporaceae</taxon>
        <taxon>Schizopora</taxon>
    </lineage>
</organism>
<keyword evidence="2" id="KW-1185">Reference proteome</keyword>
<gene>
    <name evidence="1" type="ORF">SCHPADRAFT_948463</name>
</gene>
<dbReference type="InParanoid" id="A0A0H2R2H2"/>
<reference evidence="1 2" key="1">
    <citation type="submission" date="2015-04" db="EMBL/GenBank/DDBJ databases">
        <title>Complete genome sequence of Schizopora paradoxa KUC8140, a cosmopolitan wood degrader in East Asia.</title>
        <authorList>
            <consortium name="DOE Joint Genome Institute"/>
            <person name="Min B."/>
            <person name="Park H."/>
            <person name="Jang Y."/>
            <person name="Kim J.-J."/>
            <person name="Kim K.H."/>
            <person name="Pangilinan J."/>
            <person name="Lipzen A."/>
            <person name="Riley R."/>
            <person name="Grigoriev I.V."/>
            <person name="Spatafora J.W."/>
            <person name="Choi I.-G."/>
        </authorList>
    </citation>
    <scope>NUCLEOTIDE SEQUENCE [LARGE SCALE GENOMIC DNA]</scope>
    <source>
        <strain evidence="1 2">KUC8140</strain>
    </source>
</reference>
<sequence>MQTVDRTAERPYKCFNNLAYHEHRRIPKRLKHIRGDRRLKSAIAFDRTCLRSAGEICFGHATWGLCSGLFYNYSNHAISAAVKNDVQFVELAELADGTQWNLPYKAGSQGLWPRVENRATVKVFRNGCNGRYGRVDITGHRGLLTPQKKRNG</sequence>
<protein>
    <submittedName>
        <fullName evidence="1">Uncharacterized protein</fullName>
    </submittedName>
</protein>
<dbReference type="AlphaFoldDB" id="A0A0H2R2H2"/>
<evidence type="ECO:0000313" key="1">
    <source>
        <dbReference type="EMBL" id="KLO03708.1"/>
    </source>
</evidence>
<dbReference type="EMBL" id="KQ087162">
    <property type="protein sequence ID" value="KLO03708.1"/>
    <property type="molecule type" value="Genomic_DNA"/>
</dbReference>
<evidence type="ECO:0000313" key="2">
    <source>
        <dbReference type="Proteomes" id="UP000053477"/>
    </source>
</evidence>
<name>A0A0H2R2H2_9AGAM</name>
<proteinExistence type="predicted"/>
<accession>A0A0H2R2H2</accession>
<dbReference type="Proteomes" id="UP000053477">
    <property type="component" value="Unassembled WGS sequence"/>
</dbReference>